<dbReference type="PROSITE" id="PS01328">
    <property type="entry name" value="4HBCOA_THIOESTERASE"/>
    <property type="match status" value="1"/>
</dbReference>
<proteinExistence type="inferred from homology"/>
<evidence type="ECO:0000313" key="3">
    <source>
        <dbReference type="EMBL" id="EJF91740.1"/>
    </source>
</evidence>
<dbReference type="eggNOG" id="COG0824">
    <property type="taxonomic scope" value="Bacteria"/>
</dbReference>
<protein>
    <submittedName>
        <fullName evidence="3">Tol-pal system-associated acyl-CoA thioesterase</fullName>
    </submittedName>
</protein>
<dbReference type="STRING" id="1094558.ME5_00119"/>
<reference evidence="3 4" key="1">
    <citation type="submission" date="2012-03" db="EMBL/GenBank/DDBJ databases">
        <title>The Genome Sequence of Bartonella tamiae Th239.</title>
        <authorList>
            <consortium name="The Broad Institute Genome Sequencing Platform"/>
            <consortium name="The Broad Institute Genome Sequencing Center for Infectious Disease"/>
            <person name="Feldgarden M."/>
            <person name="Kirby J."/>
            <person name="Kosoy M."/>
            <person name="Birtles R."/>
            <person name="Probert W.S."/>
            <person name="Chiaraviglio L."/>
            <person name="Young S.K."/>
            <person name="Zeng Q."/>
            <person name="Gargeya S."/>
            <person name="Fitzgerald M."/>
            <person name="Haas B."/>
            <person name="Abouelleil A."/>
            <person name="Alvarado L."/>
            <person name="Arachchi H.M."/>
            <person name="Berlin A."/>
            <person name="Chapman S.B."/>
            <person name="Gearin G."/>
            <person name="Goldberg J."/>
            <person name="Griggs A."/>
            <person name="Gujja S."/>
            <person name="Hansen M."/>
            <person name="Heiman D."/>
            <person name="Howarth C."/>
            <person name="Larimer J."/>
            <person name="Lui A."/>
            <person name="MacDonald P.J.P."/>
            <person name="McCowen C."/>
            <person name="Montmayeur A."/>
            <person name="Murphy C."/>
            <person name="Neiman D."/>
            <person name="Pearson M."/>
            <person name="Priest M."/>
            <person name="Roberts A."/>
            <person name="Saif S."/>
            <person name="Shea T."/>
            <person name="Sisk P."/>
            <person name="Stolte C."/>
            <person name="Sykes S."/>
            <person name="Wortman J."/>
            <person name="Nusbaum C."/>
            <person name="Birren B."/>
        </authorList>
    </citation>
    <scope>NUCLEOTIDE SEQUENCE [LARGE SCALE GENOMIC DNA]</scope>
    <source>
        <strain evidence="3 4">Th239</strain>
    </source>
</reference>
<keyword evidence="4" id="KW-1185">Reference proteome</keyword>
<accession>J1K3M0</accession>
<dbReference type="InterPro" id="IPR006684">
    <property type="entry name" value="YbgC/YbaW"/>
</dbReference>
<dbReference type="RefSeq" id="WP_008037431.1">
    <property type="nucleotide sequence ID" value="NZ_JH725147.1"/>
</dbReference>
<dbReference type="Pfam" id="PF13279">
    <property type="entry name" value="4HBT_2"/>
    <property type="match status" value="1"/>
</dbReference>
<dbReference type="InterPro" id="IPR050563">
    <property type="entry name" value="4-hydroxybenzoyl-CoA_TE"/>
</dbReference>
<dbReference type="PATRIC" id="fig|1094558.3.peg.127"/>
<evidence type="ECO:0000256" key="1">
    <source>
        <dbReference type="ARBA" id="ARBA00005953"/>
    </source>
</evidence>
<dbReference type="PIRSF" id="PIRSF003230">
    <property type="entry name" value="YbgC"/>
    <property type="match status" value="1"/>
</dbReference>
<dbReference type="Gene3D" id="3.10.129.10">
    <property type="entry name" value="Hotdog Thioesterase"/>
    <property type="match status" value="1"/>
</dbReference>
<evidence type="ECO:0000256" key="2">
    <source>
        <dbReference type="ARBA" id="ARBA00022801"/>
    </source>
</evidence>
<dbReference type="CDD" id="cd00586">
    <property type="entry name" value="4HBT"/>
    <property type="match status" value="1"/>
</dbReference>
<name>J1K3M0_9HYPH</name>
<dbReference type="InterPro" id="IPR029069">
    <property type="entry name" value="HotDog_dom_sf"/>
</dbReference>
<dbReference type="FunFam" id="3.10.129.10:FF:000004">
    <property type="entry name" value="Tol-pal system-associated acyl-CoA thioesterase"/>
    <property type="match status" value="1"/>
</dbReference>
<dbReference type="InterPro" id="IPR008272">
    <property type="entry name" value="HB-CoA_thioesterase_AS"/>
</dbReference>
<organism evidence="3 4">
    <name type="scientific">Bartonella tamiae Th239</name>
    <dbReference type="NCBI Taxonomy" id="1094558"/>
    <lineage>
        <taxon>Bacteria</taxon>
        <taxon>Pseudomonadati</taxon>
        <taxon>Pseudomonadota</taxon>
        <taxon>Alphaproteobacteria</taxon>
        <taxon>Hyphomicrobiales</taxon>
        <taxon>Bartonellaceae</taxon>
        <taxon>Bartonella</taxon>
    </lineage>
</organism>
<dbReference type="Proteomes" id="UP000008952">
    <property type="component" value="Unassembled WGS sequence"/>
</dbReference>
<keyword evidence="2" id="KW-0378">Hydrolase</keyword>
<comment type="caution">
    <text evidence="3">The sequence shown here is derived from an EMBL/GenBank/DDBJ whole genome shotgun (WGS) entry which is preliminary data.</text>
</comment>
<dbReference type="HOGENOM" id="CLU_101141_7_0_5"/>
<comment type="similarity">
    <text evidence="1">Belongs to the 4-hydroxybenzoyl-CoA thioesterase family.</text>
</comment>
<dbReference type="EMBL" id="AIMB01000001">
    <property type="protein sequence ID" value="EJF91740.1"/>
    <property type="molecule type" value="Genomic_DNA"/>
</dbReference>
<dbReference type="NCBIfam" id="TIGR00051">
    <property type="entry name" value="YbgC/FadM family acyl-CoA thioesterase"/>
    <property type="match status" value="1"/>
</dbReference>
<dbReference type="SUPFAM" id="SSF54637">
    <property type="entry name" value="Thioesterase/thiol ester dehydrase-isomerase"/>
    <property type="match status" value="1"/>
</dbReference>
<gene>
    <name evidence="3" type="ORF">ME5_00119</name>
</gene>
<evidence type="ECO:0000313" key="4">
    <source>
        <dbReference type="Proteomes" id="UP000008952"/>
    </source>
</evidence>
<dbReference type="OrthoDB" id="9808429at2"/>
<dbReference type="PANTHER" id="PTHR31793">
    <property type="entry name" value="4-HYDROXYBENZOYL-COA THIOESTERASE FAMILY MEMBER"/>
    <property type="match status" value="1"/>
</dbReference>
<dbReference type="PANTHER" id="PTHR31793:SF37">
    <property type="entry name" value="ACYL-COA THIOESTER HYDROLASE YBGC"/>
    <property type="match status" value="1"/>
</dbReference>
<dbReference type="AlphaFoldDB" id="J1K3M0"/>
<dbReference type="GO" id="GO:0047617">
    <property type="term" value="F:fatty acyl-CoA hydrolase activity"/>
    <property type="evidence" value="ECO:0007669"/>
    <property type="project" value="TreeGrafter"/>
</dbReference>
<sequence length="153" mass="17795">MTENVAFSGTIVNGVHRLDARVYFADTDFSGVVYHGRYLEFLERGRSEFLRVSNIHHHALAQGILGEKIVWIVRKMTIDFKKPAYIDDHLIIETRIDHMSGARIEMAQSVLCQEQILVFAHVDVALINDQGRPRRFPKDFIEKWQPYIRSIDK</sequence>